<feature type="region of interest" description="Disordered" evidence="1">
    <location>
        <begin position="1"/>
        <end position="27"/>
    </location>
</feature>
<dbReference type="Proteomes" id="UP000485058">
    <property type="component" value="Unassembled WGS sequence"/>
</dbReference>
<name>A0A699YIG3_HAELA</name>
<feature type="region of interest" description="Disordered" evidence="1">
    <location>
        <begin position="160"/>
        <end position="179"/>
    </location>
</feature>
<dbReference type="EMBL" id="BLLF01000271">
    <property type="protein sequence ID" value="GFH09873.1"/>
    <property type="molecule type" value="Genomic_DNA"/>
</dbReference>
<dbReference type="PANTHER" id="PTHR34454:SF2">
    <property type="entry name" value="PROTEIN TUNICAMYCIN INDUCED 1"/>
    <property type="match status" value="1"/>
</dbReference>
<feature type="non-terminal residue" evidence="2">
    <location>
        <position position="1"/>
    </location>
</feature>
<evidence type="ECO:0000313" key="2">
    <source>
        <dbReference type="EMBL" id="GFH09873.1"/>
    </source>
</evidence>
<evidence type="ECO:0000256" key="1">
    <source>
        <dbReference type="SAM" id="MobiDB-lite"/>
    </source>
</evidence>
<dbReference type="PANTHER" id="PTHR34454">
    <property type="entry name" value="TUNICAMYCIN INDUCED PROTEIN"/>
    <property type="match status" value="1"/>
</dbReference>
<sequence length="179" mass="18742">MKKALAARTSLPSSSGGSSSPETAGPSGLVLQHWQEQQQGSLAPLSLPDITLTGPLELVLPQLGPAQFFTPNAVDVGSVRRVRVAPGATVRVAGLKSIALRQPLQLPALPLGFLTEVYAHAQLGEPERGFDKAPGVLYLAQQLQRLALNSSASLLTFDVEPASQDPQHPSSGVARQDAV</sequence>
<comment type="caution">
    <text evidence="2">The sequence shown here is derived from an EMBL/GenBank/DDBJ whole genome shotgun (WGS) entry which is preliminary data.</text>
</comment>
<dbReference type="AlphaFoldDB" id="A0A699YIG3"/>
<protein>
    <submittedName>
        <fullName evidence="2">Uncharacterized protein</fullName>
    </submittedName>
</protein>
<reference evidence="2 3" key="1">
    <citation type="submission" date="2020-02" db="EMBL/GenBank/DDBJ databases">
        <title>Draft genome sequence of Haematococcus lacustris strain NIES-144.</title>
        <authorList>
            <person name="Morimoto D."/>
            <person name="Nakagawa S."/>
            <person name="Yoshida T."/>
            <person name="Sawayama S."/>
        </authorList>
    </citation>
    <scope>NUCLEOTIDE SEQUENCE [LARGE SCALE GENOMIC DNA]</scope>
    <source>
        <strain evidence="2 3">NIES-144</strain>
    </source>
</reference>
<keyword evidence="3" id="KW-1185">Reference proteome</keyword>
<accession>A0A699YIG3</accession>
<evidence type="ECO:0000313" key="3">
    <source>
        <dbReference type="Proteomes" id="UP000485058"/>
    </source>
</evidence>
<gene>
    <name evidence="2" type="ORF">HaLaN_05098</name>
</gene>
<organism evidence="2 3">
    <name type="scientific">Haematococcus lacustris</name>
    <name type="common">Green alga</name>
    <name type="synonym">Haematococcus pluvialis</name>
    <dbReference type="NCBI Taxonomy" id="44745"/>
    <lineage>
        <taxon>Eukaryota</taxon>
        <taxon>Viridiplantae</taxon>
        <taxon>Chlorophyta</taxon>
        <taxon>core chlorophytes</taxon>
        <taxon>Chlorophyceae</taxon>
        <taxon>CS clade</taxon>
        <taxon>Chlamydomonadales</taxon>
        <taxon>Haematococcaceae</taxon>
        <taxon>Haematococcus</taxon>
    </lineage>
</organism>
<feature type="compositionally biased region" description="Low complexity" evidence="1">
    <location>
        <begin position="10"/>
        <end position="27"/>
    </location>
</feature>
<dbReference type="InterPro" id="IPR053283">
    <property type="entry name" value="TUNICAMYCIN_INDUCED_1"/>
</dbReference>
<proteinExistence type="predicted"/>